<proteinExistence type="predicted"/>
<dbReference type="AlphaFoldDB" id="A0A1A8XTX5"/>
<feature type="region of interest" description="Disordered" evidence="1">
    <location>
        <begin position="73"/>
        <end position="104"/>
    </location>
</feature>
<keyword evidence="3" id="KW-1185">Reference proteome</keyword>
<evidence type="ECO:0000313" key="3">
    <source>
        <dbReference type="Proteomes" id="UP000199169"/>
    </source>
</evidence>
<evidence type="ECO:0000256" key="1">
    <source>
        <dbReference type="SAM" id="MobiDB-lite"/>
    </source>
</evidence>
<accession>A0A1A8XTX5</accession>
<evidence type="ECO:0000313" key="2">
    <source>
        <dbReference type="EMBL" id="SBT08002.1"/>
    </source>
</evidence>
<protein>
    <recommendedName>
        <fullName evidence="4">TonB C-terminal domain-containing protein</fullName>
    </recommendedName>
</protein>
<sequence>MAAAAAKTAATRPTAKPQPRAPVMTVPKPAGPAVADTPRESLAEKEGMKRFLDELAAEAKAAPKPSLAQRSLAMARDMSRQQARVDAEGSAMLERRPNTPPPEPFSLDLYLDGLLKRLNRSAAFVRNDPRSTGLRTASVQFRINPDGSLKSFTVRNAGDQQEEIAFIKSVVERAVPFAAFPPDLYQAARSLGVTICIHPGLGGSGGFGFTRTGEGHAC</sequence>
<feature type="compositionally biased region" description="Basic and acidic residues" evidence="1">
    <location>
        <begin position="77"/>
        <end position="97"/>
    </location>
</feature>
<dbReference type="Proteomes" id="UP000199169">
    <property type="component" value="Unassembled WGS sequence"/>
</dbReference>
<feature type="compositionally biased region" description="Low complexity" evidence="1">
    <location>
        <begin position="1"/>
        <end position="22"/>
    </location>
</feature>
<evidence type="ECO:0008006" key="4">
    <source>
        <dbReference type="Google" id="ProtNLM"/>
    </source>
</evidence>
<reference evidence="2 3" key="1">
    <citation type="submission" date="2016-06" db="EMBL/GenBank/DDBJ databases">
        <authorList>
            <person name="Kjaerup R.B."/>
            <person name="Dalgaard T.S."/>
            <person name="Juul-Madsen H.R."/>
        </authorList>
    </citation>
    <scope>NUCLEOTIDE SEQUENCE [LARGE SCALE GENOMIC DNA]</scope>
    <source>
        <strain evidence="2">3</strain>
    </source>
</reference>
<dbReference type="EMBL" id="FLQX01000129">
    <property type="protein sequence ID" value="SBT08002.1"/>
    <property type="molecule type" value="Genomic_DNA"/>
</dbReference>
<organism evidence="2 3">
    <name type="scientific">Candidatus Accumulibacter aalborgensis</name>
    <dbReference type="NCBI Taxonomy" id="1860102"/>
    <lineage>
        <taxon>Bacteria</taxon>
        <taxon>Pseudomonadati</taxon>
        <taxon>Pseudomonadota</taxon>
        <taxon>Betaproteobacteria</taxon>
        <taxon>Candidatus Accumulibacter</taxon>
    </lineage>
</organism>
<dbReference type="STRING" id="1860102.ACCAA_510043"/>
<feature type="region of interest" description="Disordered" evidence="1">
    <location>
        <begin position="1"/>
        <end position="43"/>
    </location>
</feature>
<name>A0A1A8XTX5_9PROT</name>
<gene>
    <name evidence="2" type="ORF">ACCAA_510043</name>
</gene>